<name>A0A7Y0HRW1_9BIFI</name>
<dbReference type="AlphaFoldDB" id="A0A7Y0HRW1"/>
<protein>
    <submittedName>
        <fullName evidence="2">ABC-type oligopeptide transport system periplasmic component</fullName>
    </submittedName>
</protein>
<keyword evidence="1" id="KW-0472">Membrane</keyword>
<organism evidence="2 3">
    <name type="scientific">Bifidobacterium oedipodis</name>
    <dbReference type="NCBI Taxonomy" id="2675322"/>
    <lineage>
        <taxon>Bacteria</taxon>
        <taxon>Bacillati</taxon>
        <taxon>Actinomycetota</taxon>
        <taxon>Actinomycetes</taxon>
        <taxon>Bifidobacteriales</taxon>
        <taxon>Bifidobacteriaceae</taxon>
        <taxon>Bifidobacterium</taxon>
    </lineage>
</organism>
<proteinExistence type="predicted"/>
<sequence length="135" mass="13816">MSAQQWEEGSGTMAGAILVMVVGIMLAIVACAGNLLICQNRARSLADLIALQSATAFWQGDTADPCAFAAGLARANDIRLSGCEVNGDDVRLAVEVPTAVPIAPYVERTALAGPVECVKETIMSSNVLAAGGPSP</sequence>
<evidence type="ECO:0000313" key="2">
    <source>
        <dbReference type="EMBL" id="NMM93331.1"/>
    </source>
</evidence>
<gene>
    <name evidence="2" type="ORF">G1C95_0516</name>
</gene>
<evidence type="ECO:0000313" key="3">
    <source>
        <dbReference type="Proteomes" id="UP000532194"/>
    </source>
</evidence>
<keyword evidence="1" id="KW-0812">Transmembrane</keyword>
<dbReference type="Proteomes" id="UP000532194">
    <property type="component" value="Unassembled WGS sequence"/>
</dbReference>
<accession>A0A7Y0HRW1</accession>
<dbReference type="EMBL" id="JAAIII010000001">
    <property type="protein sequence ID" value="NMM93331.1"/>
    <property type="molecule type" value="Genomic_DNA"/>
</dbReference>
<comment type="caution">
    <text evidence="2">The sequence shown here is derived from an EMBL/GenBank/DDBJ whole genome shotgun (WGS) entry which is preliminary data.</text>
</comment>
<evidence type="ECO:0000256" key="1">
    <source>
        <dbReference type="SAM" id="Phobius"/>
    </source>
</evidence>
<dbReference type="RefSeq" id="WP_169171357.1">
    <property type="nucleotide sequence ID" value="NZ_JAAIII010000001.1"/>
</dbReference>
<reference evidence="2 3" key="1">
    <citation type="submission" date="2020-02" db="EMBL/GenBank/DDBJ databases">
        <title>Characterization of phylogenetic diversity of novel bifidobacterial species isolated in Czech ZOOs.</title>
        <authorList>
            <person name="Lugli G.A."/>
            <person name="Vera N.B."/>
            <person name="Ventura M."/>
        </authorList>
    </citation>
    <scope>NUCLEOTIDE SEQUENCE [LARGE SCALE GENOMIC DNA]</scope>
    <source>
        <strain evidence="2 3">DSM 109957</strain>
    </source>
</reference>
<feature type="transmembrane region" description="Helical" evidence="1">
    <location>
        <begin position="12"/>
        <end position="37"/>
    </location>
</feature>
<dbReference type="InterPro" id="IPR021202">
    <property type="entry name" value="Rv3654c-like"/>
</dbReference>
<keyword evidence="1" id="KW-1133">Transmembrane helix</keyword>
<dbReference type="NCBIfam" id="TIGR03816">
    <property type="entry name" value="tadE_like_DECH"/>
    <property type="match status" value="1"/>
</dbReference>
<keyword evidence="3" id="KW-1185">Reference proteome</keyword>